<evidence type="ECO:0000313" key="1">
    <source>
        <dbReference type="EMBL" id="EKK02774.1"/>
    </source>
</evidence>
<gene>
    <name evidence="1" type="ORF">RBSH_01905</name>
</gene>
<dbReference type="AlphaFoldDB" id="K5DIX3"/>
<reference evidence="1 2" key="1">
    <citation type="journal article" date="2013" name="Mar. Genomics">
        <title>Expression of sulfatases in Rhodopirellula baltica and the diversity of sulfatases in the genus Rhodopirellula.</title>
        <authorList>
            <person name="Wegner C.E."/>
            <person name="Richter-Heitmann T."/>
            <person name="Klindworth A."/>
            <person name="Klockow C."/>
            <person name="Richter M."/>
            <person name="Achstetter T."/>
            <person name="Glockner F.O."/>
            <person name="Harder J."/>
        </authorList>
    </citation>
    <scope>NUCLEOTIDE SEQUENCE [LARGE SCALE GENOMIC DNA]</scope>
    <source>
        <strain evidence="1 2">SH28</strain>
    </source>
</reference>
<dbReference type="EMBL" id="AMCW01000042">
    <property type="protein sequence ID" value="EKK02774.1"/>
    <property type="molecule type" value="Genomic_DNA"/>
</dbReference>
<protein>
    <submittedName>
        <fullName evidence="1">Uncharacterized protein</fullName>
    </submittedName>
</protein>
<proteinExistence type="predicted"/>
<name>K5DIX3_RHOBT</name>
<dbReference type="PATRIC" id="fig|993517.3.peg.2063"/>
<dbReference type="Proteomes" id="UP000007993">
    <property type="component" value="Unassembled WGS sequence"/>
</dbReference>
<sequence length="65" mass="7442">MDEIIYVDHRSTSVVHETDRNSDDLLANAYQQITNAQPRRHPDSDGVQHRVSINVQPVQMQEAQS</sequence>
<evidence type="ECO:0000313" key="2">
    <source>
        <dbReference type="Proteomes" id="UP000007993"/>
    </source>
</evidence>
<organism evidence="1 2">
    <name type="scientific">Rhodopirellula baltica SH28</name>
    <dbReference type="NCBI Taxonomy" id="993517"/>
    <lineage>
        <taxon>Bacteria</taxon>
        <taxon>Pseudomonadati</taxon>
        <taxon>Planctomycetota</taxon>
        <taxon>Planctomycetia</taxon>
        <taxon>Pirellulales</taxon>
        <taxon>Pirellulaceae</taxon>
        <taxon>Rhodopirellula</taxon>
    </lineage>
</organism>
<accession>K5DIX3</accession>
<comment type="caution">
    <text evidence="1">The sequence shown here is derived from an EMBL/GenBank/DDBJ whole genome shotgun (WGS) entry which is preliminary data.</text>
</comment>